<dbReference type="InterPro" id="IPR046345">
    <property type="entry name" value="TraB_PrgY-like"/>
</dbReference>
<comment type="caution">
    <text evidence="2">The sequence shown here is derived from an EMBL/GenBank/DDBJ whole genome shotgun (WGS) entry which is preliminary data.</text>
</comment>
<dbReference type="InterPro" id="IPR002816">
    <property type="entry name" value="TraB/PrgY/GumN_fam"/>
</dbReference>
<evidence type="ECO:0000313" key="2">
    <source>
        <dbReference type="EMBL" id="KAH9318722.1"/>
    </source>
</evidence>
<dbReference type="Proteomes" id="UP000824469">
    <property type="component" value="Unassembled WGS sequence"/>
</dbReference>
<evidence type="ECO:0008006" key="4">
    <source>
        <dbReference type="Google" id="ProtNLM"/>
    </source>
</evidence>
<evidence type="ECO:0000313" key="3">
    <source>
        <dbReference type="Proteomes" id="UP000824469"/>
    </source>
</evidence>
<sequence>MDNNTVNNNGDDEILHEKSPRNDNEEEEEEKSHEKNGGEALEDFVKVNKTDVLAEIAHQQQPTGPLLGTVAEAPAVSDDEIRSREQNPDVQFPPSIDGSSSQTPNDGAVPAENISRGNFPAENVECAGFQDPKGGFEESAHQLPEEYWNRLVVLQCDSTAPGGICDVYLVGTAHVSQDSCSEVQAVIRFLKPQVVFLELCSSRVAMLSPQVLQVPSLSEMIDMWRNKNVNALGVLYSWFLAKVADKLEVFPGAEFRTAYEEAVTYGAKVILGDRPVQITLRRTWEKMSLWYKVKFLFSIIFQAMWLPSPEEPQQN</sequence>
<feature type="region of interest" description="Disordered" evidence="1">
    <location>
        <begin position="1"/>
        <end position="116"/>
    </location>
</feature>
<accession>A0AA38GBY1</accession>
<protein>
    <recommendedName>
        <fullName evidence="4">TraB domain-containing protein</fullName>
    </recommendedName>
</protein>
<dbReference type="Pfam" id="PF01963">
    <property type="entry name" value="TraB_PrgY_gumN"/>
    <property type="match status" value="1"/>
</dbReference>
<dbReference type="CDD" id="cd14726">
    <property type="entry name" value="TraB_PrgY-like"/>
    <property type="match status" value="1"/>
</dbReference>
<dbReference type="EMBL" id="JAHRHJ020000004">
    <property type="protein sequence ID" value="KAH9318722.1"/>
    <property type="molecule type" value="Genomic_DNA"/>
</dbReference>
<gene>
    <name evidence="2" type="ORF">KI387_020491</name>
</gene>
<organism evidence="2 3">
    <name type="scientific">Taxus chinensis</name>
    <name type="common">Chinese yew</name>
    <name type="synonym">Taxus wallichiana var. chinensis</name>
    <dbReference type="NCBI Taxonomy" id="29808"/>
    <lineage>
        <taxon>Eukaryota</taxon>
        <taxon>Viridiplantae</taxon>
        <taxon>Streptophyta</taxon>
        <taxon>Embryophyta</taxon>
        <taxon>Tracheophyta</taxon>
        <taxon>Spermatophyta</taxon>
        <taxon>Pinopsida</taxon>
        <taxon>Pinidae</taxon>
        <taxon>Conifers II</taxon>
        <taxon>Cupressales</taxon>
        <taxon>Taxaceae</taxon>
        <taxon>Taxus</taxon>
    </lineage>
</organism>
<evidence type="ECO:0000256" key="1">
    <source>
        <dbReference type="SAM" id="MobiDB-lite"/>
    </source>
</evidence>
<feature type="compositionally biased region" description="Basic and acidic residues" evidence="1">
    <location>
        <begin position="13"/>
        <end position="23"/>
    </location>
</feature>
<name>A0AA38GBY1_TAXCH</name>
<keyword evidence="3" id="KW-1185">Reference proteome</keyword>
<dbReference type="GO" id="GO:0005741">
    <property type="term" value="C:mitochondrial outer membrane"/>
    <property type="evidence" value="ECO:0007669"/>
    <property type="project" value="TreeGrafter"/>
</dbReference>
<dbReference type="PANTHER" id="PTHR21530">
    <property type="entry name" value="PHEROMONE SHUTDOWN PROTEIN"/>
    <property type="match status" value="1"/>
</dbReference>
<dbReference type="AlphaFoldDB" id="A0AA38GBY1"/>
<feature type="non-terminal residue" evidence="2">
    <location>
        <position position="1"/>
    </location>
</feature>
<proteinExistence type="predicted"/>
<feature type="compositionally biased region" description="Basic and acidic residues" evidence="1">
    <location>
        <begin position="30"/>
        <end position="49"/>
    </location>
</feature>
<dbReference type="PANTHER" id="PTHR21530:SF7">
    <property type="entry name" value="TRAB DOMAIN-CONTAINING PROTEIN"/>
    <property type="match status" value="1"/>
</dbReference>
<reference evidence="2 3" key="1">
    <citation type="journal article" date="2021" name="Nat. Plants">
        <title>The Taxus genome provides insights into paclitaxel biosynthesis.</title>
        <authorList>
            <person name="Xiong X."/>
            <person name="Gou J."/>
            <person name="Liao Q."/>
            <person name="Li Y."/>
            <person name="Zhou Q."/>
            <person name="Bi G."/>
            <person name="Li C."/>
            <person name="Du R."/>
            <person name="Wang X."/>
            <person name="Sun T."/>
            <person name="Guo L."/>
            <person name="Liang H."/>
            <person name="Lu P."/>
            <person name="Wu Y."/>
            <person name="Zhang Z."/>
            <person name="Ro D.K."/>
            <person name="Shang Y."/>
            <person name="Huang S."/>
            <person name="Yan J."/>
        </authorList>
    </citation>
    <scope>NUCLEOTIDE SEQUENCE [LARGE SCALE GENOMIC DNA]</scope>
    <source>
        <strain evidence="2">Ta-2019</strain>
    </source>
</reference>